<sequence>MKKVPIRDIKPALMIVALLGCTWVVPAALAAVVHAPTELVAGDGADSVEVYGKLVSYTAPVGWVEHRTGELSTTRYTDGDNLMSVMAIGDATDFATAAKRTAKILSDEGQAIVLGEGTRTTPNGVEIIDCAIVDANDGKAGPCVMAFKDTTLVNVSALSSDLDAELPIDQLVDSMTITDHAAAGERS</sequence>
<dbReference type="OrthoDB" id="4883602at2"/>
<protein>
    <submittedName>
        <fullName evidence="2">Uncharacterized protein</fullName>
    </submittedName>
</protein>
<dbReference type="RefSeq" id="WP_075727174.1">
    <property type="nucleotide sequence ID" value="NZ_CP009245.1"/>
</dbReference>
<keyword evidence="1" id="KW-0732">Signal</keyword>
<feature type="chain" id="PRO_5012543921" evidence="1">
    <location>
        <begin position="31"/>
        <end position="187"/>
    </location>
</feature>
<keyword evidence="3" id="KW-1185">Reference proteome</keyword>
<dbReference type="Proteomes" id="UP000185478">
    <property type="component" value="Chromosome"/>
</dbReference>
<proteinExistence type="predicted"/>
<accession>A0A1L7CHG3</accession>
<evidence type="ECO:0000313" key="2">
    <source>
        <dbReference type="EMBL" id="APT85284.1"/>
    </source>
</evidence>
<dbReference type="AlphaFoldDB" id="A0A1L7CHG3"/>
<feature type="signal peptide" evidence="1">
    <location>
        <begin position="1"/>
        <end position="30"/>
    </location>
</feature>
<evidence type="ECO:0000256" key="1">
    <source>
        <dbReference type="SAM" id="SignalP"/>
    </source>
</evidence>
<name>A0A1L7CHG3_9CORY</name>
<organism evidence="2 3">
    <name type="scientific">Corynebacterium aquilae DSM 44791</name>
    <dbReference type="NCBI Taxonomy" id="1431546"/>
    <lineage>
        <taxon>Bacteria</taxon>
        <taxon>Bacillati</taxon>
        <taxon>Actinomycetota</taxon>
        <taxon>Actinomycetes</taxon>
        <taxon>Mycobacteriales</taxon>
        <taxon>Corynebacteriaceae</taxon>
        <taxon>Corynebacterium</taxon>
    </lineage>
</organism>
<dbReference type="PROSITE" id="PS51257">
    <property type="entry name" value="PROKAR_LIPOPROTEIN"/>
    <property type="match status" value="1"/>
</dbReference>
<dbReference type="STRING" id="1431546.CAQU_09610"/>
<dbReference type="KEGG" id="caqu:CAQU_09610"/>
<dbReference type="EMBL" id="CP009245">
    <property type="protein sequence ID" value="APT85284.1"/>
    <property type="molecule type" value="Genomic_DNA"/>
</dbReference>
<gene>
    <name evidence="2" type="ORF">CAQU_09610</name>
</gene>
<evidence type="ECO:0000313" key="3">
    <source>
        <dbReference type="Proteomes" id="UP000185478"/>
    </source>
</evidence>
<reference evidence="2 3" key="1">
    <citation type="submission" date="2014-08" db="EMBL/GenBank/DDBJ databases">
        <title>Complete genome sequence of Corynebacterium aquilae S-613T(T) (=DSM 44791(T)), isolated from the choana of a healthy golden eagle.</title>
        <authorList>
            <person name="Ruckert C."/>
            <person name="Albersmeier A."/>
            <person name="Winkler A."/>
            <person name="Kalinowski J."/>
        </authorList>
    </citation>
    <scope>NUCLEOTIDE SEQUENCE [LARGE SCALE GENOMIC DNA]</scope>
    <source>
        <strain evidence="2 3">S-613</strain>
    </source>
</reference>